<dbReference type="Proteomes" id="UP001208570">
    <property type="component" value="Unassembled WGS sequence"/>
</dbReference>
<dbReference type="AlphaFoldDB" id="A0AAD9MK24"/>
<comment type="caution">
    <text evidence="1">The sequence shown here is derived from an EMBL/GenBank/DDBJ whole genome shotgun (WGS) entry which is preliminary data.</text>
</comment>
<organism evidence="1 2">
    <name type="scientific">Paralvinella palmiformis</name>
    <dbReference type="NCBI Taxonomy" id="53620"/>
    <lineage>
        <taxon>Eukaryota</taxon>
        <taxon>Metazoa</taxon>
        <taxon>Spiralia</taxon>
        <taxon>Lophotrochozoa</taxon>
        <taxon>Annelida</taxon>
        <taxon>Polychaeta</taxon>
        <taxon>Sedentaria</taxon>
        <taxon>Canalipalpata</taxon>
        <taxon>Terebellida</taxon>
        <taxon>Terebelliformia</taxon>
        <taxon>Alvinellidae</taxon>
        <taxon>Paralvinella</taxon>
    </lineage>
</organism>
<evidence type="ECO:0000313" key="1">
    <source>
        <dbReference type="EMBL" id="KAK2138547.1"/>
    </source>
</evidence>
<gene>
    <name evidence="1" type="ORF">LSH36_2819g00000</name>
</gene>
<reference evidence="1" key="1">
    <citation type="journal article" date="2023" name="Mol. Biol. Evol.">
        <title>Third-Generation Sequencing Reveals the Adaptive Role of the Epigenome in Three Deep-Sea Polychaetes.</title>
        <authorList>
            <person name="Perez M."/>
            <person name="Aroh O."/>
            <person name="Sun Y."/>
            <person name="Lan Y."/>
            <person name="Juniper S.K."/>
            <person name="Young C.R."/>
            <person name="Angers B."/>
            <person name="Qian P.Y."/>
        </authorList>
    </citation>
    <scope>NUCLEOTIDE SEQUENCE</scope>
    <source>
        <strain evidence="1">P08H-3</strain>
    </source>
</reference>
<sequence length="113" mass="12954">MVVNIALDKPTGQIGAYGGATSDKAVDGRYDVDDGSEYYLTVCAHPSTVWYGHVPAKWWTIELHKVVEYIVKLILSDEEEVIHFTVTLNKEDMYMLEGYKVLDNRSILHYVKW</sequence>
<evidence type="ECO:0000313" key="2">
    <source>
        <dbReference type="Proteomes" id="UP001208570"/>
    </source>
</evidence>
<accession>A0AAD9MK24</accession>
<dbReference type="Gene3D" id="2.60.120.260">
    <property type="entry name" value="Galactose-binding domain-like"/>
    <property type="match status" value="1"/>
</dbReference>
<proteinExistence type="predicted"/>
<protein>
    <submittedName>
        <fullName evidence="1">Uncharacterized protein</fullName>
    </submittedName>
</protein>
<keyword evidence="2" id="KW-1185">Reference proteome</keyword>
<name>A0AAD9MK24_9ANNE</name>
<dbReference type="EMBL" id="JAODUP010002811">
    <property type="protein sequence ID" value="KAK2138547.1"/>
    <property type="molecule type" value="Genomic_DNA"/>
</dbReference>